<organism evidence="2 3">
    <name type="scientific">Eucalyptus globulus</name>
    <name type="common">Tasmanian blue gum</name>
    <dbReference type="NCBI Taxonomy" id="34317"/>
    <lineage>
        <taxon>Eukaryota</taxon>
        <taxon>Viridiplantae</taxon>
        <taxon>Streptophyta</taxon>
        <taxon>Embryophyta</taxon>
        <taxon>Tracheophyta</taxon>
        <taxon>Spermatophyta</taxon>
        <taxon>Magnoliopsida</taxon>
        <taxon>eudicotyledons</taxon>
        <taxon>Gunneridae</taxon>
        <taxon>Pentapetalae</taxon>
        <taxon>rosids</taxon>
        <taxon>malvids</taxon>
        <taxon>Myrtales</taxon>
        <taxon>Myrtaceae</taxon>
        <taxon>Myrtoideae</taxon>
        <taxon>Eucalypteae</taxon>
        <taxon>Eucalyptus</taxon>
    </lineage>
</organism>
<dbReference type="EMBL" id="JBJKBG010000007">
    <property type="protein sequence ID" value="KAL3729345.1"/>
    <property type="molecule type" value="Genomic_DNA"/>
</dbReference>
<feature type="region of interest" description="Disordered" evidence="1">
    <location>
        <begin position="1"/>
        <end position="109"/>
    </location>
</feature>
<accession>A0ABD3K0T0</accession>
<evidence type="ECO:0000256" key="1">
    <source>
        <dbReference type="SAM" id="MobiDB-lite"/>
    </source>
</evidence>
<sequence length="167" mass="18881">LRKLQENFHKPIHPPLGNRTSIIRWPQWNGSYPQEDKGERAKALMEKRSRGSLARSDIEAEAQLQEKERRKAMKGNKTSRKQNTEKNRALPVSISTSKTGNEAGQLRGSSIASVGMPIVRPIQNRKPSKSLSSMNRIEHDLWHSRNDANLGNQRPSHNFSNINGAVQ</sequence>
<proteinExistence type="predicted"/>
<evidence type="ECO:0000313" key="3">
    <source>
        <dbReference type="Proteomes" id="UP001634007"/>
    </source>
</evidence>
<protein>
    <submittedName>
        <fullName evidence="2">Uncharacterized protein</fullName>
    </submittedName>
</protein>
<feature type="region of interest" description="Disordered" evidence="1">
    <location>
        <begin position="145"/>
        <end position="167"/>
    </location>
</feature>
<dbReference type="AlphaFoldDB" id="A0ABD3K0T0"/>
<feature type="non-terminal residue" evidence="2">
    <location>
        <position position="1"/>
    </location>
</feature>
<feature type="compositionally biased region" description="Polar residues" evidence="1">
    <location>
        <begin position="93"/>
        <end position="109"/>
    </location>
</feature>
<feature type="compositionally biased region" description="Basic residues" evidence="1">
    <location>
        <begin position="70"/>
        <end position="80"/>
    </location>
</feature>
<feature type="non-terminal residue" evidence="2">
    <location>
        <position position="167"/>
    </location>
</feature>
<evidence type="ECO:0000313" key="2">
    <source>
        <dbReference type="EMBL" id="KAL3729345.1"/>
    </source>
</evidence>
<name>A0ABD3K0T0_EUCGL</name>
<feature type="compositionally biased region" description="Polar residues" evidence="1">
    <location>
        <begin position="147"/>
        <end position="167"/>
    </location>
</feature>
<gene>
    <name evidence="2" type="ORF">ACJRO7_026454</name>
</gene>
<reference evidence="2 3" key="1">
    <citation type="submission" date="2024-11" db="EMBL/GenBank/DDBJ databases">
        <title>Chromosome-level genome assembly of Eucalyptus globulus Labill. provides insights into its genome evolution.</title>
        <authorList>
            <person name="Li X."/>
        </authorList>
    </citation>
    <scope>NUCLEOTIDE SEQUENCE [LARGE SCALE GENOMIC DNA]</scope>
    <source>
        <strain evidence="2">CL2024</strain>
        <tissue evidence="2">Fresh tender leaves</tissue>
    </source>
</reference>
<comment type="caution">
    <text evidence="2">The sequence shown here is derived from an EMBL/GenBank/DDBJ whole genome shotgun (WGS) entry which is preliminary data.</text>
</comment>
<feature type="compositionally biased region" description="Basic and acidic residues" evidence="1">
    <location>
        <begin position="34"/>
        <end position="49"/>
    </location>
</feature>
<keyword evidence="3" id="KW-1185">Reference proteome</keyword>
<dbReference type="Proteomes" id="UP001634007">
    <property type="component" value="Unassembled WGS sequence"/>
</dbReference>